<evidence type="ECO:0000313" key="2">
    <source>
        <dbReference type="Proteomes" id="UP000198723"/>
    </source>
</evidence>
<dbReference type="STRING" id="1138170.GA0061105_1448"/>
<dbReference type="GeneID" id="70363088"/>
<evidence type="ECO:0000313" key="1">
    <source>
        <dbReference type="EMBL" id="SCB62325.1"/>
    </source>
</evidence>
<sequence length="61" mass="6716">MTAHDRNPILPLYGAPRAVIRSRVSARAQQMPASSEQDDPAKIGNSMVSLICLKDHKQTSR</sequence>
<gene>
    <name evidence="1" type="ORF">GA0061105_1448</name>
</gene>
<protein>
    <submittedName>
        <fullName evidence="1">Uncharacterized protein</fullName>
    </submittedName>
</protein>
<accession>A0A1C3YD62</accession>
<dbReference type="AlphaFoldDB" id="A0A1C3YD62"/>
<reference evidence="1 2" key="1">
    <citation type="submission" date="2016-08" db="EMBL/GenBank/DDBJ databases">
        <authorList>
            <person name="Seilhamer J.J."/>
        </authorList>
    </citation>
    <scope>NUCLEOTIDE SEQUENCE [LARGE SCALE GENOMIC DNA]</scope>
    <source>
        <strain evidence="1 2">HBR26</strain>
    </source>
</reference>
<dbReference type="RefSeq" id="WP_004674416.1">
    <property type="nucleotide sequence ID" value="NZ_FMAJ01000044.1"/>
</dbReference>
<organism evidence="1 2">
    <name type="scientific">Rhizobium aethiopicum</name>
    <dbReference type="NCBI Taxonomy" id="1138170"/>
    <lineage>
        <taxon>Bacteria</taxon>
        <taxon>Pseudomonadati</taxon>
        <taxon>Pseudomonadota</taxon>
        <taxon>Alphaproteobacteria</taxon>
        <taxon>Hyphomicrobiales</taxon>
        <taxon>Rhizobiaceae</taxon>
        <taxon>Rhizobium/Agrobacterium group</taxon>
        <taxon>Rhizobium</taxon>
    </lineage>
</organism>
<name>A0A1C3YD62_9HYPH</name>
<dbReference type="Proteomes" id="UP000198723">
    <property type="component" value="Unassembled WGS sequence"/>
</dbReference>
<proteinExistence type="predicted"/>
<dbReference type="EMBL" id="FMAJ01000044">
    <property type="protein sequence ID" value="SCB62325.1"/>
    <property type="molecule type" value="Genomic_DNA"/>
</dbReference>